<evidence type="ECO:0000256" key="5">
    <source>
        <dbReference type="RuleBase" id="RU362075"/>
    </source>
</evidence>
<dbReference type="GO" id="GO:0016117">
    <property type="term" value="P:carotenoid biosynthetic process"/>
    <property type="evidence" value="ECO:0007669"/>
    <property type="project" value="UniProtKB-KW"/>
</dbReference>
<proteinExistence type="inferred from homology"/>
<evidence type="ECO:0000256" key="2">
    <source>
        <dbReference type="ARBA" id="ARBA00006046"/>
    </source>
</evidence>
<dbReference type="InterPro" id="IPR036188">
    <property type="entry name" value="FAD/NAD-bd_sf"/>
</dbReference>
<dbReference type="InterPro" id="IPR014105">
    <property type="entry name" value="Carotenoid/retinoid_OxRdtase"/>
</dbReference>
<evidence type="ECO:0000256" key="4">
    <source>
        <dbReference type="ARBA" id="ARBA00023002"/>
    </source>
</evidence>
<keyword evidence="3 5" id="KW-0125">Carotenoid biosynthesis</keyword>
<evidence type="ECO:0000259" key="6">
    <source>
        <dbReference type="Pfam" id="PF01593"/>
    </source>
</evidence>
<protein>
    <submittedName>
        <fullName evidence="7">Phytoene desaturase</fullName>
    </submittedName>
</protein>
<dbReference type="EMBL" id="CP042435">
    <property type="protein sequence ID" value="QEC68005.1"/>
    <property type="molecule type" value="Genomic_DNA"/>
</dbReference>
<dbReference type="Gene3D" id="3.50.50.60">
    <property type="entry name" value="FAD/NAD(P)-binding domain"/>
    <property type="match status" value="2"/>
</dbReference>
<dbReference type="Proteomes" id="UP000321533">
    <property type="component" value="Chromosome"/>
</dbReference>
<dbReference type="SUPFAM" id="SSF51905">
    <property type="entry name" value="FAD/NAD(P)-binding domain"/>
    <property type="match status" value="1"/>
</dbReference>
<dbReference type="NCBIfam" id="NF042421">
    <property type="entry name" value="hydcarot_desat_CrtD"/>
    <property type="match status" value="1"/>
</dbReference>
<keyword evidence="8" id="KW-1185">Reference proteome</keyword>
<comment type="similarity">
    <text evidence="2 5">Belongs to the carotenoid/retinoid oxidoreductase family.</text>
</comment>
<feature type="domain" description="Amine oxidase" evidence="6">
    <location>
        <begin position="14"/>
        <end position="486"/>
    </location>
</feature>
<evidence type="ECO:0000313" key="8">
    <source>
        <dbReference type="Proteomes" id="UP000321533"/>
    </source>
</evidence>
<evidence type="ECO:0000313" key="7">
    <source>
        <dbReference type="EMBL" id="QEC68005.1"/>
    </source>
</evidence>
<dbReference type="NCBIfam" id="TIGR02734">
    <property type="entry name" value="crtI_fam"/>
    <property type="match status" value="1"/>
</dbReference>
<organism evidence="7 8">
    <name type="scientific">Panacibacter ginsenosidivorans</name>
    <dbReference type="NCBI Taxonomy" id="1813871"/>
    <lineage>
        <taxon>Bacteria</taxon>
        <taxon>Pseudomonadati</taxon>
        <taxon>Bacteroidota</taxon>
        <taxon>Chitinophagia</taxon>
        <taxon>Chitinophagales</taxon>
        <taxon>Chitinophagaceae</taxon>
        <taxon>Panacibacter</taxon>
    </lineage>
</organism>
<sequence length="498" mass="56258">MSHSLRAIVIGSGVAGLASAVRLVLQGIEVTVFEKNNYPGGKLSHFEMNGYHFDSGPSLFTQPENIEELFESAGENIYDYFEYAAVDVACKYFYEDGTKLTAYTNKEKFAKELAEKINEQPQNIQQYLQQSANLYNNIGTVFLNHSLHKKSSLFKAPLGKAVTTVRWNYLFGTLNSVNKASFTDERTVQLFNRYATYNGSNPYKAPGMLSLIPHLEYNQGTYYPKGGMISITNSLYQLALKKGIKFEFNRPVQRIINSEGKVKGVVVNNKNIPADIVVSNMDVYGTYKYLLNDNSKANQLLNQERSSSAFVFYWGINKTFDELGLHNIFFSKDYKAEFESLFAYKKFYNDPTVYINITAKCEPGIQAPTGKENWFVMVNAPANVGQDWKAYQQQYRATIIAKLNRLLQTDIEPLIESEQILDPVLIEERTASYMGSLYGTSSNSRIAAFLRHPNFTNKIKGLYFAGGSVHPGGGIPLCLKSAKIMSELVKEDIKKWRH</sequence>
<dbReference type="PANTHER" id="PTHR43734">
    <property type="entry name" value="PHYTOENE DESATURASE"/>
    <property type="match status" value="1"/>
</dbReference>
<evidence type="ECO:0000256" key="3">
    <source>
        <dbReference type="ARBA" id="ARBA00022746"/>
    </source>
</evidence>
<dbReference type="RefSeq" id="WP_147189812.1">
    <property type="nucleotide sequence ID" value="NZ_CP042435.1"/>
</dbReference>
<dbReference type="Pfam" id="PF01593">
    <property type="entry name" value="Amino_oxidase"/>
    <property type="match status" value="1"/>
</dbReference>
<name>A0A5B8VA62_9BACT</name>
<comment type="pathway">
    <text evidence="1 5">Carotenoid biosynthesis.</text>
</comment>
<dbReference type="AlphaFoldDB" id="A0A5B8VA62"/>
<dbReference type="PRINTS" id="PR00419">
    <property type="entry name" value="ADXRDTASE"/>
</dbReference>
<gene>
    <name evidence="7" type="primary">crtI</name>
    <name evidence="7" type="ORF">FRZ67_12085</name>
</gene>
<dbReference type="KEGG" id="pgin:FRZ67_12085"/>
<accession>A0A5B8VA62</accession>
<dbReference type="OrthoDB" id="9774675at2"/>
<dbReference type="PANTHER" id="PTHR43734:SF7">
    <property type="entry name" value="4,4'-DIAPONEUROSPORENE OXYGENASE"/>
    <property type="match status" value="1"/>
</dbReference>
<keyword evidence="4 5" id="KW-0560">Oxidoreductase</keyword>
<evidence type="ECO:0000256" key="1">
    <source>
        <dbReference type="ARBA" id="ARBA00004829"/>
    </source>
</evidence>
<dbReference type="InterPro" id="IPR002937">
    <property type="entry name" value="Amino_oxidase"/>
</dbReference>
<dbReference type="GO" id="GO:0016491">
    <property type="term" value="F:oxidoreductase activity"/>
    <property type="evidence" value="ECO:0007669"/>
    <property type="project" value="UniProtKB-KW"/>
</dbReference>
<dbReference type="InterPro" id="IPR054840">
    <property type="entry name" value="hydcarot_desat_CrtD"/>
</dbReference>
<reference evidence="7 8" key="1">
    <citation type="journal article" date="2016" name="Int. J. Syst. Evol. Microbiol.">
        <title>Panacibacter ginsenosidivorans gen. nov., sp. nov., with ginsenoside converting activity isolated from soil of a ginseng field.</title>
        <authorList>
            <person name="Siddiqi M.Z."/>
            <person name="Muhammad Shafi S."/>
            <person name="Choi K.D."/>
            <person name="Im W.T."/>
        </authorList>
    </citation>
    <scope>NUCLEOTIDE SEQUENCE [LARGE SCALE GENOMIC DNA]</scope>
    <source>
        <strain evidence="7 8">Gsoil1550</strain>
    </source>
</reference>